<dbReference type="InterPro" id="IPR010824">
    <property type="entry name" value="DUF1425"/>
</dbReference>
<dbReference type="InterPro" id="IPR038483">
    <property type="entry name" value="YcfL-like_sf"/>
</dbReference>
<dbReference type="PROSITE" id="PS51257">
    <property type="entry name" value="PROKAR_LIPOPROTEIN"/>
    <property type="match status" value="1"/>
</dbReference>
<sequence>MQKLTQGYHSQPSIFILLFISLFIVGCKNVPPVTSGVGTSQITAGEKYSKYLQVHNPKLAKQLYIGDIKSRLQQDLLEVNLTLTSTYKKTLQLQYQVNWFDNDGFAVEPGKSAWKSLDLHGMQTQTVKALAPTAKATTFSLYVREVPEKAFKF</sequence>
<evidence type="ECO:0000313" key="1">
    <source>
        <dbReference type="EMBL" id="GAA0823049.1"/>
    </source>
</evidence>
<accession>A0ABN1LAN4</accession>
<evidence type="ECO:0008006" key="3">
    <source>
        <dbReference type="Google" id="ProtNLM"/>
    </source>
</evidence>
<evidence type="ECO:0000313" key="2">
    <source>
        <dbReference type="Proteomes" id="UP001500021"/>
    </source>
</evidence>
<reference evidence="1 2" key="1">
    <citation type="journal article" date="2019" name="Int. J. Syst. Evol. Microbiol.">
        <title>The Global Catalogue of Microorganisms (GCM) 10K type strain sequencing project: providing services to taxonomists for standard genome sequencing and annotation.</title>
        <authorList>
            <consortium name="The Broad Institute Genomics Platform"/>
            <consortium name="The Broad Institute Genome Sequencing Center for Infectious Disease"/>
            <person name="Wu L."/>
            <person name="Ma J."/>
        </authorList>
    </citation>
    <scope>NUCLEOTIDE SEQUENCE [LARGE SCALE GENOMIC DNA]</scope>
    <source>
        <strain evidence="1 2">JCM 15608</strain>
    </source>
</reference>
<dbReference type="Proteomes" id="UP001500021">
    <property type="component" value="Unassembled WGS sequence"/>
</dbReference>
<organism evidence="1 2">
    <name type="scientific">Colwellia asteriadis</name>
    <dbReference type="NCBI Taxonomy" id="517723"/>
    <lineage>
        <taxon>Bacteria</taxon>
        <taxon>Pseudomonadati</taxon>
        <taxon>Pseudomonadota</taxon>
        <taxon>Gammaproteobacteria</taxon>
        <taxon>Alteromonadales</taxon>
        <taxon>Colwelliaceae</taxon>
        <taxon>Colwellia</taxon>
    </lineage>
</organism>
<dbReference type="RefSeq" id="WP_343818813.1">
    <property type="nucleotide sequence ID" value="NZ_BAAAFA010000013.1"/>
</dbReference>
<name>A0ABN1LAN4_9GAMM</name>
<proteinExistence type="predicted"/>
<protein>
    <recommendedName>
        <fullName evidence="3">DUF1425 domain-containing protein</fullName>
    </recommendedName>
</protein>
<dbReference type="CDD" id="cd09030">
    <property type="entry name" value="DUF1425"/>
    <property type="match status" value="1"/>
</dbReference>
<dbReference type="Gene3D" id="2.60.40.3230">
    <property type="match status" value="1"/>
</dbReference>
<gene>
    <name evidence="1" type="ORF">GCM10009111_32140</name>
</gene>
<keyword evidence="2" id="KW-1185">Reference proteome</keyword>
<dbReference type="EMBL" id="BAAAFA010000013">
    <property type="protein sequence ID" value="GAA0823049.1"/>
    <property type="molecule type" value="Genomic_DNA"/>
</dbReference>
<dbReference type="Pfam" id="PF07233">
    <property type="entry name" value="DUF1425"/>
    <property type="match status" value="1"/>
</dbReference>
<comment type="caution">
    <text evidence="1">The sequence shown here is derived from an EMBL/GenBank/DDBJ whole genome shotgun (WGS) entry which is preliminary data.</text>
</comment>